<reference evidence="1 2" key="1">
    <citation type="submission" date="2019-12" db="EMBL/GenBank/DDBJ databases">
        <authorList>
            <person name="Reyes-Prieto M."/>
        </authorList>
    </citation>
    <scope>NUCLEOTIDE SEQUENCE [LARGE SCALE GENOMIC DNA]</scope>
    <source>
        <strain evidence="1">HF14-78462</strain>
    </source>
</reference>
<dbReference type="SUPFAM" id="SSF53474">
    <property type="entry name" value="alpha/beta-Hydrolases"/>
    <property type="match status" value="1"/>
</dbReference>
<dbReference type="AlphaFoldDB" id="A0A5S9NK69"/>
<sequence length="601" mass="65525">MSGSEIRAVPDQGGVSSAGEALLAPLTDYVIDGVQRWTLFLDVLRRRGDTQIDMEARHGTMVLAFDHELVLDGRTLARPINYSLYRIAVPPGASTNPAKRPLIVVDPRAGQGAGIGGFKPESEIGDALAAGHPVYFIGFSATPLPGQGFPDVVEGGIAFAERVVALHPDAPRPTAIGNCQAGYQVLMAAARRPDLFGPCMVVGSPMSYWQGRRGTAPMRYLGGLGGGSWITAMLADLGAGRFDGAWLILNFDLLGLANFLWVKQYNLYAHVDEEADRYLDFEKWWGDFIMFNGEEIQYLVDHLFIGDELVRGVLTLHEGEAVDLHALTSPTVVLTSTRDQISPPPQTLGWILDLYRSVEEIRSAGRVIVYAVDAHAGHLGLFVSAGVAEHEDEEFVLAMEAIARLAPGLYEMVEVPPEPATGAHKAMRVRFENRTLEDIRVFGRNTPDEDAAFAAVAGVSRMNLALYRAVVQPVVRTFANAPAAECLRMLHPLRLSYSLLSSLNPWMQVARALAPIVADCRRPVAPDNPFLTAQETMSDALASSLDTWQSWQDAAMEAWFFAVYGSPFMQSCAGVRRSAVADGAHHRQADAAHQPARLRRD</sequence>
<keyword evidence="2" id="KW-1185">Reference proteome</keyword>
<dbReference type="PANTHER" id="PTHR36837">
    <property type="entry name" value="POLY(3-HYDROXYALKANOATE) POLYMERASE SUBUNIT PHAC"/>
    <property type="match status" value="1"/>
</dbReference>
<dbReference type="PANTHER" id="PTHR36837:SF2">
    <property type="entry name" value="POLY(3-HYDROXYALKANOATE) POLYMERASE SUBUNIT PHAC"/>
    <property type="match status" value="1"/>
</dbReference>
<organism evidence="1 2">
    <name type="scientific">Starkeya nomas</name>
    <dbReference type="NCBI Taxonomy" id="2666134"/>
    <lineage>
        <taxon>Bacteria</taxon>
        <taxon>Pseudomonadati</taxon>
        <taxon>Pseudomonadota</taxon>
        <taxon>Alphaproteobacteria</taxon>
        <taxon>Hyphomicrobiales</taxon>
        <taxon>Xanthobacteraceae</taxon>
        <taxon>Starkeya</taxon>
    </lineage>
</organism>
<protein>
    <recommendedName>
        <fullName evidence="3">Poly(3-hydroxyalkanoate) synthetase</fullName>
    </recommendedName>
</protein>
<proteinExistence type="predicted"/>
<dbReference type="Pfam" id="PF11339">
    <property type="entry name" value="DUF3141"/>
    <property type="match status" value="1"/>
</dbReference>
<dbReference type="EMBL" id="CACSAS010000001">
    <property type="protein sequence ID" value="CAA0090259.1"/>
    <property type="molecule type" value="Genomic_DNA"/>
</dbReference>
<dbReference type="Gene3D" id="3.40.50.1820">
    <property type="entry name" value="alpha/beta hydrolase"/>
    <property type="match status" value="1"/>
</dbReference>
<accession>A0A5S9NK69</accession>
<dbReference type="InterPro" id="IPR024501">
    <property type="entry name" value="DUF3141"/>
</dbReference>
<name>A0A5S9NK69_9HYPH</name>
<evidence type="ECO:0000313" key="2">
    <source>
        <dbReference type="Proteomes" id="UP000433050"/>
    </source>
</evidence>
<evidence type="ECO:0008006" key="3">
    <source>
        <dbReference type="Google" id="ProtNLM"/>
    </source>
</evidence>
<dbReference type="InterPro" id="IPR051321">
    <property type="entry name" value="PHA/PHB_synthase"/>
</dbReference>
<dbReference type="RefSeq" id="WP_159598192.1">
    <property type="nucleotide sequence ID" value="NZ_CACSAS010000001.1"/>
</dbReference>
<dbReference type="Proteomes" id="UP000433050">
    <property type="component" value="Unassembled WGS sequence"/>
</dbReference>
<dbReference type="InterPro" id="IPR029058">
    <property type="entry name" value="AB_hydrolase_fold"/>
</dbReference>
<gene>
    <name evidence="1" type="ORF">STARVERO_01132</name>
</gene>
<evidence type="ECO:0000313" key="1">
    <source>
        <dbReference type="EMBL" id="CAA0090259.1"/>
    </source>
</evidence>